<gene>
    <name evidence="6" type="ORF">GCM10011399_24880</name>
</gene>
<dbReference type="PRINTS" id="PR00039">
    <property type="entry name" value="HTHLYSR"/>
</dbReference>
<dbReference type="InterPro" id="IPR000847">
    <property type="entry name" value="LysR_HTH_N"/>
</dbReference>
<evidence type="ECO:0000256" key="1">
    <source>
        <dbReference type="ARBA" id="ARBA00009437"/>
    </source>
</evidence>
<keyword evidence="7" id="KW-1185">Reference proteome</keyword>
<keyword evidence="3" id="KW-0238">DNA-binding</keyword>
<dbReference type="AlphaFoldDB" id="A0A917EXZ3"/>
<dbReference type="RefSeq" id="WP_188678731.1">
    <property type="nucleotide sequence ID" value="NZ_BMGP01000004.1"/>
</dbReference>
<dbReference type="Pfam" id="PF03466">
    <property type="entry name" value="LysR_substrate"/>
    <property type="match status" value="1"/>
</dbReference>
<dbReference type="InterPro" id="IPR036388">
    <property type="entry name" value="WH-like_DNA-bd_sf"/>
</dbReference>
<protein>
    <submittedName>
        <fullName evidence="6">LysR family transcriptional regulator</fullName>
    </submittedName>
</protein>
<dbReference type="InterPro" id="IPR036390">
    <property type="entry name" value="WH_DNA-bd_sf"/>
</dbReference>
<accession>A0A917EXZ3</accession>
<dbReference type="InterPro" id="IPR037402">
    <property type="entry name" value="YidZ_PBP2"/>
</dbReference>
<dbReference type="SUPFAM" id="SSF53850">
    <property type="entry name" value="Periplasmic binding protein-like II"/>
    <property type="match status" value="1"/>
</dbReference>
<sequence length="311" mass="33958">MPIDEPGQNDLAARLTNVDLNLIPPLMALLQEQSVTLAAERIGLSQPAMSHTLARLRALLGDDLLVRSGSKYMLTPRARELLTSVPGVLRSVSERVLHVPAFDPARDARQFILSMTTSTAFLVAPLLLRITETVAPGASFEIRDSTEPGTDIFEKPELDVALVADTVATTYARSTLYRDRWVGVIDTANEQVDGDLTLEHLAALPHVAYQSATFRLNPYIALAAAGVTPTFELISSNFLLIPMLVADSNRIAIAQERLARRLADRFSLRILDLPLVVPPLGIDVLFNPRLAGDSATLWLVEAIRAELRATP</sequence>
<organism evidence="6 7">
    <name type="scientific">Subtercola lobariae</name>
    <dbReference type="NCBI Taxonomy" id="1588641"/>
    <lineage>
        <taxon>Bacteria</taxon>
        <taxon>Bacillati</taxon>
        <taxon>Actinomycetota</taxon>
        <taxon>Actinomycetes</taxon>
        <taxon>Micrococcales</taxon>
        <taxon>Microbacteriaceae</taxon>
        <taxon>Subtercola</taxon>
    </lineage>
</organism>
<dbReference type="GO" id="GO:0003700">
    <property type="term" value="F:DNA-binding transcription factor activity"/>
    <property type="evidence" value="ECO:0007669"/>
    <property type="project" value="InterPro"/>
</dbReference>
<dbReference type="SUPFAM" id="SSF46785">
    <property type="entry name" value="Winged helix' DNA-binding domain"/>
    <property type="match status" value="1"/>
</dbReference>
<dbReference type="PANTHER" id="PTHR30118:SF15">
    <property type="entry name" value="TRANSCRIPTIONAL REGULATORY PROTEIN"/>
    <property type="match status" value="1"/>
</dbReference>
<evidence type="ECO:0000256" key="3">
    <source>
        <dbReference type="ARBA" id="ARBA00023125"/>
    </source>
</evidence>
<dbReference type="GO" id="GO:0003677">
    <property type="term" value="F:DNA binding"/>
    <property type="evidence" value="ECO:0007669"/>
    <property type="project" value="UniProtKB-KW"/>
</dbReference>
<dbReference type="Pfam" id="PF00126">
    <property type="entry name" value="HTH_1"/>
    <property type="match status" value="1"/>
</dbReference>
<proteinExistence type="inferred from homology"/>
<reference evidence="6 7" key="1">
    <citation type="journal article" date="2014" name="Int. J. Syst. Evol. Microbiol.">
        <title>Complete genome sequence of Corynebacterium casei LMG S-19264T (=DSM 44701T), isolated from a smear-ripened cheese.</title>
        <authorList>
            <consortium name="US DOE Joint Genome Institute (JGI-PGF)"/>
            <person name="Walter F."/>
            <person name="Albersmeier A."/>
            <person name="Kalinowski J."/>
            <person name="Ruckert C."/>
        </authorList>
    </citation>
    <scope>NUCLEOTIDE SEQUENCE [LARGE SCALE GENOMIC DNA]</scope>
    <source>
        <strain evidence="6 7">CGMCC 1.12976</strain>
    </source>
</reference>
<evidence type="ECO:0000313" key="7">
    <source>
        <dbReference type="Proteomes" id="UP000598775"/>
    </source>
</evidence>
<dbReference type="Gene3D" id="1.10.10.10">
    <property type="entry name" value="Winged helix-like DNA-binding domain superfamily/Winged helix DNA-binding domain"/>
    <property type="match status" value="1"/>
</dbReference>
<dbReference type="PROSITE" id="PS50931">
    <property type="entry name" value="HTH_LYSR"/>
    <property type="match status" value="1"/>
</dbReference>
<name>A0A917EXZ3_9MICO</name>
<dbReference type="PANTHER" id="PTHR30118">
    <property type="entry name" value="HTH-TYPE TRANSCRIPTIONAL REGULATOR LEUO-RELATED"/>
    <property type="match status" value="1"/>
</dbReference>
<evidence type="ECO:0000259" key="5">
    <source>
        <dbReference type="PROSITE" id="PS50931"/>
    </source>
</evidence>
<evidence type="ECO:0000256" key="2">
    <source>
        <dbReference type="ARBA" id="ARBA00023015"/>
    </source>
</evidence>
<evidence type="ECO:0000256" key="4">
    <source>
        <dbReference type="ARBA" id="ARBA00023163"/>
    </source>
</evidence>
<dbReference type="CDD" id="cd08417">
    <property type="entry name" value="PBP2_Nitroaromatics_like"/>
    <property type="match status" value="1"/>
</dbReference>
<keyword evidence="2" id="KW-0805">Transcription regulation</keyword>
<keyword evidence="4" id="KW-0804">Transcription</keyword>
<comment type="similarity">
    <text evidence="1">Belongs to the LysR transcriptional regulatory family.</text>
</comment>
<evidence type="ECO:0000313" key="6">
    <source>
        <dbReference type="EMBL" id="GGF30660.1"/>
    </source>
</evidence>
<feature type="domain" description="HTH lysR-type" evidence="5">
    <location>
        <begin position="18"/>
        <end position="75"/>
    </location>
</feature>
<dbReference type="InterPro" id="IPR005119">
    <property type="entry name" value="LysR_subst-bd"/>
</dbReference>
<dbReference type="InterPro" id="IPR050389">
    <property type="entry name" value="LysR-type_TF"/>
</dbReference>
<dbReference type="Proteomes" id="UP000598775">
    <property type="component" value="Unassembled WGS sequence"/>
</dbReference>
<dbReference type="EMBL" id="BMGP01000004">
    <property type="protein sequence ID" value="GGF30660.1"/>
    <property type="molecule type" value="Genomic_DNA"/>
</dbReference>
<dbReference type="Gene3D" id="3.40.190.10">
    <property type="entry name" value="Periplasmic binding protein-like II"/>
    <property type="match status" value="2"/>
</dbReference>
<comment type="caution">
    <text evidence="6">The sequence shown here is derived from an EMBL/GenBank/DDBJ whole genome shotgun (WGS) entry which is preliminary data.</text>
</comment>